<evidence type="ECO:0000313" key="1">
    <source>
        <dbReference type="EMBL" id="CAH3166488.1"/>
    </source>
</evidence>
<keyword evidence="2" id="KW-1185">Reference proteome</keyword>
<proteinExistence type="predicted"/>
<evidence type="ECO:0000313" key="2">
    <source>
        <dbReference type="Proteomes" id="UP001159405"/>
    </source>
</evidence>
<name>A0ABN8QLQ9_9CNID</name>
<accession>A0ABN8QLQ9</accession>
<sequence length="159" mass="17521">MQIGYAFSTPPGYHTVTHNNLLGEIADDDNRKEDTEGNTDVPCSKDQLELIATGEDSLLGGRLERTTDFDTTVNDDTSLDDTNGNSGVPSSFAIPELSATNDELLMANLFERQKTVKVLRLYFGLPHSNSLQHRGHYSPSCLNGLRITLQQMSSTPRCM</sequence>
<organism evidence="1 2">
    <name type="scientific">Porites lobata</name>
    <dbReference type="NCBI Taxonomy" id="104759"/>
    <lineage>
        <taxon>Eukaryota</taxon>
        <taxon>Metazoa</taxon>
        <taxon>Cnidaria</taxon>
        <taxon>Anthozoa</taxon>
        <taxon>Hexacorallia</taxon>
        <taxon>Scleractinia</taxon>
        <taxon>Fungiina</taxon>
        <taxon>Poritidae</taxon>
        <taxon>Porites</taxon>
    </lineage>
</organism>
<reference evidence="1 2" key="1">
    <citation type="submission" date="2022-05" db="EMBL/GenBank/DDBJ databases">
        <authorList>
            <consortium name="Genoscope - CEA"/>
            <person name="William W."/>
        </authorList>
    </citation>
    <scope>NUCLEOTIDE SEQUENCE [LARGE SCALE GENOMIC DNA]</scope>
</reference>
<protein>
    <submittedName>
        <fullName evidence="1">Uncharacterized protein</fullName>
    </submittedName>
</protein>
<comment type="caution">
    <text evidence="1">The sequence shown here is derived from an EMBL/GenBank/DDBJ whole genome shotgun (WGS) entry which is preliminary data.</text>
</comment>
<dbReference type="EMBL" id="CALNXK010000137">
    <property type="protein sequence ID" value="CAH3166488.1"/>
    <property type="molecule type" value="Genomic_DNA"/>
</dbReference>
<dbReference type="Proteomes" id="UP001159405">
    <property type="component" value="Unassembled WGS sequence"/>
</dbReference>
<gene>
    <name evidence="1" type="ORF">PLOB_00007791</name>
</gene>